<dbReference type="Proteomes" id="UP000647491">
    <property type="component" value="Unassembled WGS sequence"/>
</dbReference>
<feature type="domain" description="HTH gntR-type" evidence="4">
    <location>
        <begin position="4"/>
        <end position="71"/>
    </location>
</feature>
<dbReference type="Pfam" id="PF00392">
    <property type="entry name" value="GntR"/>
    <property type="match status" value="1"/>
</dbReference>
<dbReference type="SUPFAM" id="SSF48008">
    <property type="entry name" value="GntR ligand-binding domain-like"/>
    <property type="match status" value="1"/>
</dbReference>
<dbReference type="InterPro" id="IPR036390">
    <property type="entry name" value="WH_DNA-bd_sf"/>
</dbReference>
<evidence type="ECO:0000313" key="6">
    <source>
        <dbReference type="Proteomes" id="UP000647491"/>
    </source>
</evidence>
<keyword evidence="3" id="KW-0804">Transcription</keyword>
<protein>
    <submittedName>
        <fullName evidence="5">GntR family transcriptional regulator</fullName>
    </submittedName>
</protein>
<dbReference type="PROSITE" id="PS50949">
    <property type="entry name" value="HTH_GNTR"/>
    <property type="match status" value="1"/>
</dbReference>
<dbReference type="RefSeq" id="WP_262426927.1">
    <property type="nucleotide sequence ID" value="NZ_JACRTJ010000007.1"/>
</dbReference>
<keyword evidence="1" id="KW-0805">Transcription regulation</keyword>
<dbReference type="InterPro" id="IPR011711">
    <property type="entry name" value="GntR_C"/>
</dbReference>
<evidence type="ECO:0000313" key="5">
    <source>
        <dbReference type="EMBL" id="MBC8598216.1"/>
    </source>
</evidence>
<evidence type="ECO:0000256" key="3">
    <source>
        <dbReference type="ARBA" id="ARBA00023163"/>
    </source>
</evidence>
<dbReference type="SUPFAM" id="SSF46785">
    <property type="entry name" value="Winged helix' DNA-binding domain"/>
    <property type="match status" value="1"/>
</dbReference>
<comment type="caution">
    <text evidence="5">The sequence shown here is derived from an EMBL/GenBank/DDBJ whole genome shotgun (WGS) entry which is preliminary data.</text>
</comment>
<dbReference type="PRINTS" id="PR00035">
    <property type="entry name" value="HTHGNTR"/>
</dbReference>
<dbReference type="PANTHER" id="PTHR43537">
    <property type="entry name" value="TRANSCRIPTIONAL REGULATOR, GNTR FAMILY"/>
    <property type="match status" value="1"/>
</dbReference>
<keyword evidence="2" id="KW-0238">DNA-binding</keyword>
<dbReference type="Gene3D" id="1.20.120.530">
    <property type="entry name" value="GntR ligand-binding domain-like"/>
    <property type="match status" value="1"/>
</dbReference>
<dbReference type="EMBL" id="JACRTJ010000007">
    <property type="protein sequence ID" value="MBC8598216.1"/>
    <property type="molecule type" value="Genomic_DNA"/>
</dbReference>
<dbReference type="PANTHER" id="PTHR43537:SF24">
    <property type="entry name" value="GLUCONATE OPERON TRANSCRIPTIONAL REPRESSOR"/>
    <property type="match status" value="1"/>
</dbReference>
<dbReference type="Gene3D" id="1.10.10.10">
    <property type="entry name" value="Winged helix-like DNA-binding domain superfamily/Winged helix DNA-binding domain"/>
    <property type="match status" value="1"/>
</dbReference>
<dbReference type="InterPro" id="IPR000524">
    <property type="entry name" value="Tscrpt_reg_HTH_GntR"/>
</dbReference>
<dbReference type="InterPro" id="IPR036388">
    <property type="entry name" value="WH-like_DNA-bd_sf"/>
</dbReference>
<gene>
    <name evidence="5" type="ORF">H8708_03075</name>
</gene>
<dbReference type="Pfam" id="PF07729">
    <property type="entry name" value="FCD"/>
    <property type="match status" value="1"/>
</dbReference>
<evidence type="ECO:0000256" key="1">
    <source>
        <dbReference type="ARBA" id="ARBA00023015"/>
    </source>
</evidence>
<dbReference type="InterPro" id="IPR008920">
    <property type="entry name" value="TF_FadR/GntR_C"/>
</dbReference>
<accession>A0ABR7NQ23</accession>
<reference evidence="5 6" key="1">
    <citation type="submission" date="2020-08" db="EMBL/GenBank/DDBJ databases">
        <title>Genome public.</title>
        <authorList>
            <person name="Liu C."/>
            <person name="Sun Q."/>
        </authorList>
    </citation>
    <scope>NUCLEOTIDE SEQUENCE [LARGE SCALE GENOMIC DNA]</scope>
    <source>
        <strain evidence="5 6">BX10</strain>
    </source>
</reference>
<evidence type="ECO:0000259" key="4">
    <source>
        <dbReference type="PROSITE" id="PS50949"/>
    </source>
</evidence>
<dbReference type="CDD" id="cd07377">
    <property type="entry name" value="WHTH_GntR"/>
    <property type="match status" value="1"/>
</dbReference>
<proteinExistence type="predicted"/>
<keyword evidence="6" id="KW-1185">Reference proteome</keyword>
<sequence length="231" mass="27228">MPKTNLKTLAYHHIRQKIITCEYAPGAFLNEEMLTEDMNLSRTPVRDALSRLEQEGLIQIRSKRGIMVTPLSVREINMIYEMRLLYEPYALLNYGTLLPQESLTEFYHIFSHKNSDTECFQNNDYFYDLDSRFHLMIIETCPNIYIHRSYRLIHAQDTRLRYMTGNVSNNRLEETFREHLAIIVPCLQGNWEKAAEKMVLHIEESKKSAFHLIFENSADSIHLQKIPPAFL</sequence>
<name>A0ABR7NQ23_9FIRM</name>
<organism evidence="5 6">
    <name type="scientific">Enterocloster hominis</name>
    <name type="common">ex Liu et al. 2021</name>
    <dbReference type="NCBI Taxonomy" id="2763663"/>
    <lineage>
        <taxon>Bacteria</taxon>
        <taxon>Bacillati</taxon>
        <taxon>Bacillota</taxon>
        <taxon>Clostridia</taxon>
        <taxon>Lachnospirales</taxon>
        <taxon>Lachnospiraceae</taxon>
        <taxon>Enterocloster</taxon>
    </lineage>
</organism>
<dbReference type="SMART" id="SM00345">
    <property type="entry name" value="HTH_GNTR"/>
    <property type="match status" value="1"/>
</dbReference>
<evidence type="ECO:0000256" key="2">
    <source>
        <dbReference type="ARBA" id="ARBA00023125"/>
    </source>
</evidence>